<organism evidence="2 3">
    <name type="scientific">Portunus trituberculatus</name>
    <name type="common">Swimming crab</name>
    <name type="synonym">Neptunus trituberculatus</name>
    <dbReference type="NCBI Taxonomy" id="210409"/>
    <lineage>
        <taxon>Eukaryota</taxon>
        <taxon>Metazoa</taxon>
        <taxon>Ecdysozoa</taxon>
        <taxon>Arthropoda</taxon>
        <taxon>Crustacea</taxon>
        <taxon>Multicrustacea</taxon>
        <taxon>Malacostraca</taxon>
        <taxon>Eumalacostraca</taxon>
        <taxon>Eucarida</taxon>
        <taxon>Decapoda</taxon>
        <taxon>Pleocyemata</taxon>
        <taxon>Brachyura</taxon>
        <taxon>Eubrachyura</taxon>
        <taxon>Portunoidea</taxon>
        <taxon>Portunidae</taxon>
        <taxon>Portuninae</taxon>
        <taxon>Portunus</taxon>
    </lineage>
</organism>
<keyword evidence="3" id="KW-1185">Reference proteome</keyword>
<protein>
    <submittedName>
        <fullName evidence="2">Uncharacterized protein</fullName>
    </submittedName>
</protein>
<reference evidence="2 3" key="1">
    <citation type="submission" date="2019-05" db="EMBL/GenBank/DDBJ databases">
        <title>Another draft genome of Portunus trituberculatus and its Hox gene families provides insights of decapod evolution.</title>
        <authorList>
            <person name="Jeong J.-H."/>
            <person name="Song I."/>
            <person name="Kim S."/>
            <person name="Choi T."/>
            <person name="Kim D."/>
            <person name="Ryu S."/>
            <person name="Kim W."/>
        </authorList>
    </citation>
    <scope>NUCLEOTIDE SEQUENCE [LARGE SCALE GENOMIC DNA]</scope>
    <source>
        <tissue evidence="2">Muscle</tissue>
    </source>
</reference>
<dbReference type="EMBL" id="VSRR010099256">
    <property type="protein sequence ID" value="MPC94600.1"/>
    <property type="molecule type" value="Genomic_DNA"/>
</dbReference>
<evidence type="ECO:0000313" key="2">
    <source>
        <dbReference type="EMBL" id="MPC94600.1"/>
    </source>
</evidence>
<accession>A0A5B7JCY3</accession>
<feature type="compositionally biased region" description="Gly residues" evidence="1">
    <location>
        <begin position="54"/>
        <end position="71"/>
    </location>
</feature>
<name>A0A5B7JCY3_PORTR</name>
<proteinExistence type="predicted"/>
<feature type="compositionally biased region" description="Acidic residues" evidence="1">
    <location>
        <begin position="30"/>
        <end position="51"/>
    </location>
</feature>
<feature type="region of interest" description="Disordered" evidence="1">
    <location>
        <begin position="1"/>
        <end position="71"/>
    </location>
</feature>
<evidence type="ECO:0000313" key="3">
    <source>
        <dbReference type="Proteomes" id="UP000324222"/>
    </source>
</evidence>
<sequence length="71" mass="7751">MRLQDPRGPDRCSPAAPGPCFSLPSKFLQEEEEDEEEEEEEEEKQEEEEDGLGGRRGGGGGFALGLRGGNE</sequence>
<dbReference type="AlphaFoldDB" id="A0A5B7JCY3"/>
<feature type="compositionally biased region" description="Basic and acidic residues" evidence="1">
    <location>
        <begin position="1"/>
        <end position="10"/>
    </location>
</feature>
<gene>
    <name evidence="2" type="ORF">E2C01_089777</name>
</gene>
<comment type="caution">
    <text evidence="2">The sequence shown here is derived from an EMBL/GenBank/DDBJ whole genome shotgun (WGS) entry which is preliminary data.</text>
</comment>
<dbReference type="Proteomes" id="UP000324222">
    <property type="component" value="Unassembled WGS sequence"/>
</dbReference>
<evidence type="ECO:0000256" key="1">
    <source>
        <dbReference type="SAM" id="MobiDB-lite"/>
    </source>
</evidence>